<keyword evidence="4" id="KW-1185">Reference proteome</keyword>
<dbReference type="GO" id="GO:0006420">
    <property type="term" value="P:arginyl-tRNA aminoacylation"/>
    <property type="evidence" value="ECO:0007669"/>
    <property type="project" value="InterPro"/>
</dbReference>
<dbReference type="STRING" id="67801.A0A1B0C1T2"/>
<accession>A0A1B0C1T2</accession>
<dbReference type="Gene3D" id="3.40.50.620">
    <property type="entry name" value="HUPs"/>
    <property type="match status" value="1"/>
</dbReference>
<keyword evidence="1" id="KW-0030">Aminoacyl-tRNA synthetase</keyword>
<evidence type="ECO:0000313" key="4">
    <source>
        <dbReference type="Proteomes" id="UP000092460"/>
    </source>
</evidence>
<dbReference type="InterPro" id="IPR014729">
    <property type="entry name" value="Rossmann-like_a/b/a_fold"/>
</dbReference>
<sequence>MGESLYNDIVPDIISDLKNKKLAIIKSGNTVVILNEFKNKDGNPMGVVLQKSNGIHLYAATDIACIKYRYDKFKADKIIYYTDARQTQHLAQIFMIVRKAKYIPVSVKLEHHTFGMILKQDGTPFKTRSGSTVKLLNLLQQATEQAKNLIINKKPNIKIKELYPLAQAIGIGAIKYFELSKNRTTNYIFNWSSILNFHGNTAPYMQYAYTHSGLKISRLQLVILTVRTLRIGLKLLGIPLIDRINSNY</sequence>
<dbReference type="EMBL" id="JXJN01024150">
    <property type="status" value="NOT_ANNOTATED_CDS"/>
    <property type="molecule type" value="Genomic_DNA"/>
</dbReference>
<name>A0A1B0C1T2_9MUSC</name>
<dbReference type="EnsemblMetazoa" id="GPPI046776-RA">
    <property type="protein sequence ID" value="GPPI046776-PA"/>
    <property type="gene ID" value="GPPI046776"/>
</dbReference>
<dbReference type="GO" id="GO:0005524">
    <property type="term" value="F:ATP binding"/>
    <property type="evidence" value="ECO:0007669"/>
    <property type="project" value="UniProtKB-KW"/>
</dbReference>
<comment type="similarity">
    <text evidence="1">Belongs to the class-I aminoacyl-tRNA synthetase family.</text>
</comment>
<keyword evidence="1" id="KW-0436">Ligase</keyword>
<dbReference type="GO" id="GO:0004814">
    <property type="term" value="F:arginine-tRNA ligase activity"/>
    <property type="evidence" value="ECO:0007669"/>
    <property type="project" value="InterPro"/>
</dbReference>
<evidence type="ECO:0000256" key="1">
    <source>
        <dbReference type="RuleBase" id="RU363038"/>
    </source>
</evidence>
<evidence type="ECO:0000259" key="2">
    <source>
        <dbReference type="Pfam" id="PF00750"/>
    </source>
</evidence>
<organism evidence="3 4">
    <name type="scientific">Glossina palpalis gambiensis</name>
    <dbReference type="NCBI Taxonomy" id="67801"/>
    <lineage>
        <taxon>Eukaryota</taxon>
        <taxon>Metazoa</taxon>
        <taxon>Ecdysozoa</taxon>
        <taxon>Arthropoda</taxon>
        <taxon>Hexapoda</taxon>
        <taxon>Insecta</taxon>
        <taxon>Pterygota</taxon>
        <taxon>Neoptera</taxon>
        <taxon>Endopterygota</taxon>
        <taxon>Diptera</taxon>
        <taxon>Brachycera</taxon>
        <taxon>Muscomorpha</taxon>
        <taxon>Hippoboscoidea</taxon>
        <taxon>Glossinidae</taxon>
        <taxon>Glossina</taxon>
    </lineage>
</organism>
<reference evidence="4" key="1">
    <citation type="submission" date="2015-01" db="EMBL/GenBank/DDBJ databases">
        <authorList>
            <person name="Aksoy S."/>
            <person name="Warren W."/>
            <person name="Wilson R.K."/>
        </authorList>
    </citation>
    <scope>NUCLEOTIDE SEQUENCE [LARGE SCALE GENOMIC DNA]</scope>
    <source>
        <strain evidence="4">IAEA</strain>
    </source>
</reference>
<reference evidence="3" key="2">
    <citation type="submission" date="2020-05" db="UniProtKB">
        <authorList>
            <consortium name="EnsemblMetazoa"/>
        </authorList>
    </citation>
    <scope>IDENTIFICATION</scope>
    <source>
        <strain evidence="3">IAEA</strain>
    </source>
</reference>
<protein>
    <recommendedName>
        <fullName evidence="2">Arginyl-tRNA synthetase catalytic core domain-containing protein</fullName>
    </recommendedName>
</protein>
<dbReference type="Pfam" id="PF00750">
    <property type="entry name" value="tRNA-synt_1d"/>
    <property type="match status" value="1"/>
</dbReference>
<dbReference type="InterPro" id="IPR035684">
    <property type="entry name" value="ArgRS_core"/>
</dbReference>
<dbReference type="PANTHER" id="PTHR11956">
    <property type="entry name" value="ARGINYL-TRNA SYNTHETASE"/>
    <property type="match status" value="1"/>
</dbReference>
<proteinExistence type="inferred from homology"/>
<keyword evidence="1" id="KW-0547">Nucleotide-binding</keyword>
<dbReference type="PANTHER" id="PTHR11956:SF5">
    <property type="entry name" value="ARGININE--TRNA LIGASE, CYTOPLASMIC"/>
    <property type="match status" value="1"/>
</dbReference>
<dbReference type="AlphaFoldDB" id="A0A1B0C1T2"/>
<evidence type="ECO:0000313" key="3">
    <source>
        <dbReference type="EnsemblMetazoa" id="GPPI046776-PA"/>
    </source>
</evidence>
<keyword evidence="1" id="KW-0067">ATP-binding</keyword>
<feature type="domain" description="Arginyl-tRNA synthetase catalytic core" evidence="2">
    <location>
        <begin position="1"/>
        <end position="191"/>
    </location>
</feature>
<dbReference type="SUPFAM" id="SSF52374">
    <property type="entry name" value="Nucleotidylyl transferase"/>
    <property type="match status" value="1"/>
</dbReference>
<keyword evidence="1" id="KW-0648">Protein biosynthesis</keyword>
<dbReference type="Proteomes" id="UP000092460">
    <property type="component" value="Unassembled WGS sequence"/>
</dbReference>
<dbReference type="InterPro" id="IPR001278">
    <property type="entry name" value="Arg-tRNA-ligase"/>
</dbReference>
<dbReference type="VEuPathDB" id="VectorBase:GPPI046776"/>